<feature type="compositionally biased region" description="Basic and acidic residues" evidence="1">
    <location>
        <begin position="10"/>
        <end position="20"/>
    </location>
</feature>
<protein>
    <submittedName>
        <fullName evidence="2">Uncharacterized protein</fullName>
    </submittedName>
</protein>
<organism evidence="2 3">
    <name type="scientific">Oryzias melastigma</name>
    <name type="common">Marine medaka</name>
    <dbReference type="NCBI Taxonomy" id="30732"/>
    <lineage>
        <taxon>Eukaryota</taxon>
        <taxon>Metazoa</taxon>
        <taxon>Chordata</taxon>
        <taxon>Craniata</taxon>
        <taxon>Vertebrata</taxon>
        <taxon>Euteleostomi</taxon>
        <taxon>Actinopterygii</taxon>
        <taxon>Neopterygii</taxon>
        <taxon>Teleostei</taxon>
        <taxon>Neoteleostei</taxon>
        <taxon>Acanthomorphata</taxon>
        <taxon>Ovalentaria</taxon>
        <taxon>Atherinomorphae</taxon>
        <taxon>Beloniformes</taxon>
        <taxon>Adrianichthyidae</taxon>
        <taxon>Oryziinae</taxon>
        <taxon>Oryzias</taxon>
    </lineage>
</organism>
<comment type="caution">
    <text evidence="2">The sequence shown here is derived from an EMBL/GenBank/DDBJ whole genome shotgun (WGS) entry which is preliminary data.</text>
</comment>
<dbReference type="Proteomes" id="UP000646548">
    <property type="component" value="Unassembled WGS sequence"/>
</dbReference>
<name>A0A834FBB8_ORYME</name>
<proteinExistence type="predicted"/>
<gene>
    <name evidence="2" type="ORF">FQA47_023313</name>
</gene>
<evidence type="ECO:0000313" key="3">
    <source>
        <dbReference type="Proteomes" id="UP000646548"/>
    </source>
</evidence>
<dbReference type="AlphaFoldDB" id="A0A834FBB8"/>
<sequence>MLAQQTEPDPAGHEILEKPRQNTPPTPPNMTLLLRSGSSSASLCSACLQSAISFAAPPLMWVKQNHSVSAGSARSILQDFLQIIMGGFWRTP</sequence>
<evidence type="ECO:0000313" key="2">
    <source>
        <dbReference type="EMBL" id="KAF6727859.1"/>
    </source>
</evidence>
<evidence type="ECO:0000256" key="1">
    <source>
        <dbReference type="SAM" id="MobiDB-lite"/>
    </source>
</evidence>
<accession>A0A834FBB8</accession>
<reference evidence="2" key="1">
    <citation type="journal article" name="BMC Genomics">
        <title>Long-read sequencing and de novo genome assembly of marine medaka (Oryzias melastigma).</title>
        <authorList>
            <person name="Liang P."/>
            <person name="Saqib H.S.A."/>
            <person name="Ni X."/>
            <person name="Shen Y."/>
        </authorList>
    </citation>
    <scope>NUCLEOTIDE SEQUENCE</scope>
    <source>
        <strain evidence="2">Bigg-433</strain>
    </source>
</reference>
<feature type="region of interest" description="Disordered" evidence="1">
    <location>
        <begin position="1"/>
        <end position="30"/>
    </location>
</feature>
<dbReference type="EMBL" id="WKFB01000297">
    <property type="protein sequence ID" value="KAF6727859.1"/>
    <property type="molecule type" value="Genomic_DNA"/>
</dbReference>